<protein>
    <recommendedName>
        <fullName evidence="2">N-acetyltransferase ESCO zinc-finger domain-containing protein</fullName>
    </recommendedName>
</protein>
<proteinExistence type="predicted"/>
<dbReference type="EMBL" id="AZGY01000009">
    <property type="protein sequence ID" value="KZZ95557.1"/>
    <property type="molecule type" value="Genomic_DNA"/>
</dbReference>
<dbReference type="Pfam" id="PF13878">
    <property type="entry name" value="zf-C2H2_3"/>
    <property type="match status" value="1"/>
</dbReference>
<feature type="domain" description="N-acetyltransferase ESCO zinc-finger" evidence="2">
    <location>
        <begin position="188"/>
        <end position="225"/>
    </location>
</feature>
<dbReference type="OrthoDB" id="19981at2759"/>
<accession>A0A168BP61</accession>
<dbReference type="AlphaFoldDB" id="A0A168BP61"/>
<evidence type="ECO:0000259" key="2">
    <source>
        <dbReference type="Pfam" id="PF13878"/>
    </source>
</evidence>
<keyword evidence="4" id="KW-1185">Reference proteome</keyword>
<feature type="compositionally biased region" description="Basic residues" evidence="1">
    <location>
        <begin position="1"/>
        <end position="11"/>
    </location>
</feature>
<sequence>MSHHWLRKRDRPLRTYSRKTASQVEPRGEPAAKKAKLAPESDIGDVFEETTATSGSDFAGPGSSSSPAEAVPRSSILKYFQPVMSKQQAEPSQNEEEKESQDVASEYARTRKRPRLLKIRTPSSLRADYSDNVENVSGRDAAAKDLSPRKRKRKTLQEGGDQLLNRRNNDESAKSGRRQKAIPSPTVQTTLNISSQAAFAECKLCDIVWNPLYPDDVKYHEKRHKSAVRKKKKEMMDRL</sequence>
<organism evidence="3 4">
    <name type="scientific">Moelleriella libera RCEF 2490</name>
    <dbReference type="NCBI Taxonomy" id="1081109"/>
    <lineage>
        <taxon>Eukaryota</taxon>
        <taxon>Fungi</taxon>
        <taxon>Dikarya</taxon>
        <taxon>Ascomycota</taxon>
        <taxon>Pezizomycotina</taxon>
        <taxon>Sordariomycetes</taxon>
        <taxon>Hypocreomycetidae</taxon>
        <taxon>Hypocreales</taxon>
        <taxon>Clavicipitaceae</taxon>
        <taxon>Moelleriella</taxon>
    </lineage>
</organism>
<evidence type="ECO:0000313" key="3">
    <source>
        <dbReference type="EMBL" id="KZZ95557.1"/>
    </source>
</evidence>
<comment type="caution">
    <text evidence="3">The sequence shown here is derived from an EMBL/GenBank/DDBJ whole genome shotgun (WGS) entry which is preliminary data.</text>
</comment>
<dbReference type="Proteomes" id="UP000078544">
    <property type="component" value="Unassembled WGS sequence"/>
</dbReference>
<evidence type="ECO:0000256" key="1">
    <source>
        <dbReference type="SAM" id="MobiDB-lite"/>
    </source>
</evidence>
<reference evidence="3 4" key="1">
    <citation type="journal article" date="2016" name="Genome Biol. Evol.">
        <title>Divergent and convergent evolution of fungal pathogenicity.</title>
        <authorList>
            <person name="Shang Y."/>
            <person name="Xiao G."/>
            <person name="Zheng P."/>
            <person name="Cen K."/>
            <person name="Zhan S."/>
            <person name="Wang C."/>
        </authorList>
    </citation>
    <scope>NUCLEOTIDE SEQUENCE [LARGE SCALE GENOMIC DNA]</scope>
    <source>
        <strain evidence="3 4">RCEF 2490</strain>
    </source>
</reference>
<name>A0A168BP61_9HYPO</name>
<feature type="compositionally biased region" description="Low complexity" evidence="1">
    <location>
        <begin position="54"/>
        <end position="72"/>
    </location>
</feature>
<gene>
    <name evidence="3" type="ORF">AAL_04788</name>
</gene>
<feature type="region of interest" description="Disordered" evidence="1">
    <location>
        <begin position="1"/>
        <end position="188"/>
    </location>
</feature>
<evidence type="ECO:0000313" key="4">
    <source>
        <dbReference type="Proteomes" id="UP000078544"/>
    </source>
</evidence>
<dbReference type="InterPro" id="IPR028005">
    <property type="entry name" value="AcTrfase_ESCO_Znf_dom"/>
</dbReference>